<dbReference type="VEuPathDB" id="FungiDB:DEHA2D19448g"/>
<sequence length="352" mass="41086">MEAIRIVEIDGVSVLTHDRNTLNPFSERFNKRYLVNAMDCSIIRDDILSTIHNHFDNHSKDHYVRKRVVPINYYSEIAGVKESKLNVCKICFNHCASNYINQHLKKEHSVKRNFQRHVFRTTGYAIPNQKCGFSYLYREKEDTKPPTSMTTIEGPLTHLRHEDKFLRTINANLYYGKGYPQYLHSENKEESIPMFEAVKKYILQDIPHLKGTHPIYNRMLREGILKVPVLFTTQVIYANYASRFFYTFAKLCDNRIIEEVVTSPTDEVVKRAVMETIEKYIVAEEDTTEMFMKVVIISLMLPDDRFAQSKVRAKIFDGINYFLKLAIADYMLMRNNAKEIIKKSGESSIPGI</sequence>
<protein>
    <submittedName>
        <fullName evidence="1">DEHA2D19448p</fullName>
    </submittedName>
</protein>
<evidence type="ECO:0000313" key="2">
    <source>
        <dbReference type="Proteomes" id="UP000000599"/>
    </source>
</evidence>
<dbReference type="AlphaFoldDB" id="B5RTP4"/>
<dbReference type="InParanoid" id="B5RTP4"/>
<dbReference type="GeneID" id="8998600"/>
<dbReference type="Proteomes" id="UP000000599">
    <property type="component" value="Chromosome D"/>
</dbReference>
<dbReference type="RefSeq" id="XP_002770376.1">
    <property type="nucleotide sequence ID" value="XM_002770330.1"/>
</dbReference>
<evidence type="ECO:0000313" key="1">
    <source>
        <dbReference type="EMBL" id="CAR65729.1"/>
    </source>
</evidence>
<keyword evidence="2" id="KW-1185">Reference proteome</keyword>
<dbReference type="EMBL" id="CR382136">
    <property type="protein sequence ID" value="CAR65729.1"/>
    <property type="molecule type" value="Genomic_DNA"/>
</dbReference>
<accession>B5RTP4</accession>
<name>B5RTP4_DEBHA</name>
<dbReference type="KEGG" id="dha:DEHA2D19448g"/>
<organism evidence="1 2">
    <name type="scientific">Debaryomyces hansenii (strain ATCC 36239 / CBS 767 / BCRC 21394 / JCM 1990 / NBRC 0083 / IGC 2968)</name>
    <name type="common">Yeast</name>
    <name type="synonym">Torulaspora hansenii</name>
    <dbReference type="NCBI Taxonomy" id="284592"/>
    <lineage>
        <taxon>Eukaryota</taxon>
        <taxon>Fungi</taxon>
        <taxon>Dikarya</taxon>
        <taxon>Ascomycota</taxon>
        <taxon>Saccharomycotina</taxon>
        <taxon>Pichiomycetes</taxon>
        <taxon>Debaryomycetaceae</taxon>
        <taxon>Debaryomyces</taxon>
    </lineage>
</organism>
<dbReference type="HOGENOM" id="CLU_072624_0_0_1"/>
<reference evidence="1 2" key="1">
    <citation type="journal article" date="2004" name="Nature">
        <title>Genome evolution in yeasts.</title>
        <authorList>
            <consortium name="Genolevures"/>
            <person name="Dujon B."/>
            <person name="Sherman D."/>
            <person name="Fischer G."/>
            <person name="Durrens P."/>
            <person name="Casaregola S."/>
            <person name="Lafontaine I."/>
            <person name="de Montigny J."/>
            <person name="Marck C."/>
            <person name="Neuveglise C."/>
            <person name="Talla E."/>
            <person name="Goffard N."/>
            <person name="Frangeul L."/>
            <person name="Aigle M."/>
            <person name="Anthouard V."/>
            <person name="Babour A."/>
            <person name="Barbe V."/>
            <person name="Barnay S."/>
            <person name="Blanchin S."/>
            <person name="Beckerich J.M."/>
            <person name="Beyne E."/>
            <person name="Bleykasten C."/>
            <person name="Boisrame A."/>
            <person name="Boyer J."/>
            <person name="Cattolico L."/>
            <person name="Confanioleri F."/>
            <person name="de Daruvar A."/>
            <person name="Despons L."/>
            <person name="Fabre E."/>
            <person name="Fairhead C."/>
            <person name="Ferry-Dumazet H."/>
            <person name="Groppi A."/>
            <person name="Hantraye F."/>
            <person name="Hennequin C."/>
            <person name="Jauniaux N."/>
            <person name="Joyet P."/>
            <person name="Kachouri R."/>
            <person name="Kerrest A."/>
            <person name="Koszul R."/>
            <person name="Lemaire M."/>
            <person name="Lesur I."/>
            <person name="Ma L."/>
            <person name="Muller H."/>
            <person name="Nicaud J.M."/>
            <person name="Nikolski M."/>
            <person name="Oztas S."/>
            <person name="Ozier-Kalogeropoulos O."/>
            <person name="Pellenz S."/>
            <person name="Potier S."/>
            <person name="Richard G.F."/>
            <person name="Straub M.L."/>
            <person name="Suleau A."/>
            <person name="Swennene D."/>
            <person name="Tekaia F."/>
            <person name="Wesolowski-Louvel M."/>
            <person name="Westhof E."/>
            <person name="Wirth B."/>
            <person name="Zeniou-Meyer M."/>
            <person name="Zivanovic I."/>
            <person name="Bolotin-Fukuhara M."/>
            <person name="Thierry A."/>
            <person name="Bouchier C."/>
            <person name="Caudron B."/>
            <person name="Scarpelli C."/>
            <person name="Gaillardin C."/>
            <person name="Weissenbach J."/>
            <person name="Wincker P."/>
            <person name="Souciet J.L."/>
        </authorList>
    </citation>
    <scope>NUCLEOTIDE SEQUENCE [LARGE SCALE GENOMIC DNA]</scope>
    <source>
        <strain evidence="2">ATCC 36239 / CBS 767 / BCRC 21394 / JCM 1990 / NBRC 0083 / IGC 2968</strain>
    </source>
</reference>
<proteinExistence type="predicted"/>
<gene>
    <name evidence="1" type="ordered locus">DEHA2D19448g</name>
</gene>